<protein>
    <recommendedName>
        <fullName evidence="3">Reverse transcriptase domain-containing protein</fullName>
    </recommendedName>
</protein>
<dbReference type="AlphaFoldDB" id="A0A4Y2GB66"/>
<dbReference type="Proteomes" id="UP000499080">
    <property type="component" value="Unassembled WGS sequence"/>
</dbReference>
<evidence type="ECO:0000313" key="2">
    <source>
        <dbReference type="Proteomes" id="UP000499080"/>
    </source>
</evidence>
<name>A0A4Y2GB66_ARAVE</name>
<evidence type="ECO:0008006" key="3">
    <source>
        <dbReference type="Google" id="ProtNLM"/>
    </source>
</evidence>
<organism evidence="1 2">
    <name type="scientific">Araneus ventricosus</name>
    <name type="common">Orbweaver spider</name>
    <name type="synonym">Epeira ventricosa</name>
    <dbReference type="NCBI Taxonomy" id="182803"/>
    <lineage>
        <taxon>Eukaryota</taxon>
        <taxon>Metazoa</taxon>
        <taxon>Ecdysozoa</taxon>
        <taxon>Arthropoda</taxon>
        <taxon>Chelicerata</taxon>
        <taxon>Arachnida</taxon>
        <taxon>Araneae</taxon>
        <taxon>Araneomorphae</taxon>
        <taxon>Entelegynae</taxon>
        <taxon>Araneoidea</taxon>
        <taxon>Araneidae</taxon>
        <taxon>Araneus</taxon>
    </lineage>
</organism>
<sequence>MHLYQVQTRYGNHNIFLKNLKPYVNSLLGAFRNSQNEKDINEATILLQNSVIEACNKSYRTKNQKLSPTPNWYTQDLENSGWKAFCTKASNPYGTHYKTAFRKAIKPAELIALNNHDPSGNHLKIAQDILEKIFPHPANSNSSTYIPPCTANDCPFTKGEVATAIHHLCKGKAPGPDGIDKIIITANCQEIPLPPHGTF</sequence>
<gene>
    <name evidence="1" type="ORF">AVEN_47305_1</name>
</gene>
<keyword evidence="2" id="KW-1185">Reference proteome</keyword>
<evidence type="ECO:0000313" key="1">
    <source>
        <dbReference type="EMBL" id="GBM50863.1"/>
    </source>
</evidence>
<reference evidence="1 2" key="1">
    <citation type="journal article" date="2019" name="Sci. Rep.">
        <title>Orb-weaving spider Araneus ventricosus genome elucidates the spidroin gene catalogue.</title>
        <authorList>
            <person name="Kono N."/>
            <person name="Nakamura H."/>
            <person name="Ohtoshi R."/>
            <person name="Moran D.A.P."/>
            <person name="Shinohara A."/>
            <person name="Yoshida Y."/>
            <person name="Fujiwara M."/>
            <person name="Mori M."/>
            <person name="Tomita M."/>
            <person name="Arakawa K."/>
        </authorList>
    </citation>
    <scope>NUCLEOTIDE SEQUENCE [LARGE SCALE GENOMIC DNA]</scope>
</reference>
<dbReference type="EMBL" id="BGPR01098909">
    <property type="protein sequence ID" value="GBM50863.1"/>
    <property type="molecule type" value="Genomic_DNA"/>
</dbReference>
<proteinExistence type="predicted"/>
<accession>A0A4Y2GB66</accession>
<comment type="caution">
    <text evidence="1">The sequence shown here is derived from an EMBL/GenBank/DDBJ whole genome shotgun (WGS) entry which is preliminary data.</text>
</comment>